<dbReference type="EMBL" id="JBBNFP010000054">
    <property type="protein sequence ID" value="MEQ2487535.1"/>
    <property type="molecule type" value="Genomic_DNA"/>
</dbReference>
<dbReference type="InterPro" id="IPR008969">
    <property type="entry name" value="CarboxyPept-like_regulatory"/>
</dbReference>
<evidence type="ECO:0000313" key="3">
    <source>
        <dbReference type="Proteomes" id="UP001487296"/>
    </source>
</evidence>
<evidence type="ECO:0000313" key="2">
    <source>
        <dbReference type="EMBL" id="MEQ2487535.1"/>
    </source>
</evidence>
<gene>
    <name evidence="2" type="ORF">AAAT34_10860</name>
</gene>
<feature type="signal peptide" evidence="1">
    <location>
        <begin position="1"/>
        <end position="21"/>
    </location>
</feature>
<keyword evidence="1" id="KW-0732">Signal</keyword>
<proteinExistence type="predicted"/>
<comment type="caution">
    <text evidence="2">The sequence shown here is derived from an EMBL/GenBank/DDBJ whole genome shotgun (WGS) entry which is preliminary data.</text>
</comment>
<name>A0ABV1FSZ3_9BACT</name>
<feature type="chain" id="PRO_5046631997" evidence="1">
    <location>
        <begin position="22"/>
        <end position="862"/>
    </location>
</feature>
<dbReference type="RefSeq" id="WP_215760610.1">
    <property type="nucleotide sequence ID" value="NZ_JAHKBE010000055.1"/>
</dbReference>
<dbReference type="SUPFAM" id="SSF49464">
    <property type="entry name" value="Carboxypeptidase regulatory domain-like"/>
    <property type="match status" value="1"/>
</dbReference>
<protein>
    <submittedName>
        <fullName evidence="2">DUF5686 family protein</fullName>
    </submittedName>
</protein>
<evidence type="ECO:0000256" key="1">
    <source>
        <dbReference type="SAM" id="SignalP"/>
    </source>
</evidence>
<sequence length="862" mass="99736">MNRFRIFSMLLLLVLAISVKAQISGVVIDAQSGDTILYPSASYKDHQVAVSGNAYGEYTIARHNGWKLVFSAVGYKSKTIVVNANTPSKLDVKLSPDTRMLSEFVVKKKRNRYSRKDNPAVELMRRVIAAKKRTNLQNHDYYQYTKYQKLTTALNDISGADIDSGFVGKHKWMLDQVEMCPYNNNLILPLIVDETVSQHIFRKNPRTEKDIIQGENSQGISQLIQTGDIITVATKDVFTDVDIYDDQVRLLQYPFTSPIGKDAIAFYRYYIQDTVYVDRDLCYHLEFMPNNQQDFGFRGELYILADSTLHVKKCNLSIPKRSDVNFVDNLQIKQEYTRLPNGEWALSVDDMIVEMSLMKFLTKAVVIRTTRLTDYAFDELPKVLFKGKAKEKREANALMRDENFWNQYRSVELTKSESSMDAFIHRLEQIKGFKYIIFGAKALIENFVETGDENHPSKFDIGPINTIISKNFIDGYRTRISGQSTANLNKHWFFSGYYARGWHSKKNYYKGEVTYSFNKKDYLPREFPKRTLTLTSTYDIMSPSDKFVHTDKDNVFTAFKWTKVDKMMFYNRQQLQFEYEQEWGLKTTLGIKAEENEAAGMLAFNPLNSGTDFVVPDNVKAGDLLHNGKIRTTELSLQFQLAPGRTYINTKQRRLPINLDAPVFTLGHTLGLKNFLGGDYNYNFTEAAIYKRFWMKSWGKIDVYLKAGAQWNKVPYPLLIMPAANLSYIVEDETFNLINNMEFLNDRYASLDASWDLNGKIFNRIPLLKKLKWREYIGVKCLWGNLTDKNNPLLAQNAGDGVLMAFPEGCYVMDPKRPYVEWIAGIHNIFKILHVEYVHRCNYTYLPTSKRNGIRFMLRLTF</sequence>
<keyword evidence="3" id="KW-1185">Reference proteome</keyword>
<dbReference type="InterPro" id="IPR043741">
    <property type="entry name" value="DUF5686"/>
</dbReference>
<organism evidence="2 3">
    <name type="scientific">Hallella faecis</name>
    <dbReference type="NCBI Taxonomy" id="2841596"/>
    <lineage>
        <taxon>Bacteria</taxon>
        <taxon>Pseudomonadati</taxon>
        <taxon>Bacteroidota</taxon>
        <taxon>Bacteroidia</taxon>
        <taxon>Bacteroidales</taxon>
        <taxon>Prevotellaceae</taxon>
        <taxon>Hallella</taxon>
    </lineage>
</organism>
<reference evidence="2 3" key="1">
    <citation type="submission" date="2024-04" db="EMBL/GenBank/DDBJ databases">
        <title>Human intestinal bacterial collection.</title>
        <authorList>
            <person name="Pauvert C."/>
            <person name="Hitch T.C.A."/>
            <person name="Clavel T."/>
        </authorList>
    </citation>
    <scope>NUCLEOTIDE SEQUENCE [LARGE SCALE GENOMIC DNA]</scope>
    <source>
        <strain evidence="2 3">CLA-AA-H145</strain>
    </source>
</reference>
<dbReference type="Pfam" id="PF13715">
    <property type="entry name" value="CarbopepD_reg_2"/>
    <property type="match status" value="1"/>
</dbReference>
<dbReference type="Pfam" id="PF18939">
    <property type="entry name" value="DUF5686"/>
    <property type="match status" value="1"/>
</dbReference>
<accession>A0ABV1FSZ3</accession>
<dbReference type="Proteomes" id="UP001487296">
    <property type="component" value="Unassembled WGS sequence"/>
</dbReference>